<keyword evidence="10" id="KW-1185">Reference proteome</keyword>
<evidence type="ECO:0000256" key="5">
    <source>
        <dbReference type="ARBA" id="ARBA00023136"/>
    </source>
</evidence>
<keyword evidence="5 7" id="KW-0472">Membrane</keyword>
<evidence type="ECO:0000313" key="10">
    <source>
        <dbReference type="Proteomes" id="UP000311008"/>
    </source>
</evidence>
<feature type="domain" description="MotA/TolQ/ExbB proton channel" evidence="8">
    <location>
        <begin position="84"/>
        <end position="199"/>
    </location>
</feature>
<sequence length="216" mass="23508">MERAVDWMPDIVDLVLYLLGGLSVIVWSIILIKSWAWYQSRRASTHFLAECQQVQTIYELPKLISGSQSSFARLCDAGMRAMSAVMANAVLRKNERHEVILLSLKQQAYLEHKRMDGGVAVLASIGATAPFIGLFGTVWGIMNALRTITATGSAGLDVVAGPIGEALIATAIGIATAVPAVLAYNYFMRMQKEHRADLEQVASHFQSLLTQSGLEG</sequence>
<feature type="transmembrane region" description="Helical" evidence="7">
    <location>
        <begin position="14"/>
        <end position="32"/>
    </location>
</feature>
<dbReference type="InterPro" id="IPR050790">
    <property type="entry name" value="ExbB/TolQ_transport"/>
</dbReference>
<evidence type="ECO:0000256" key="1">
    <source>
        <dbReference type="ARBA" id="ARBA00004651"/>
    </source>
</evidence>
<feature type="transmembrane region" description="Helical" evidence="7">
    <location>
        <begin position="166"/>
        <end position="187"/>
    </location>
</feature>
<dbReference type="GO" id="GO:0005886">
    <property type="term" value="C:plasma membrane"/>
    <property type="evidence" value="ECO:0007669"/>
    <property type="project" value="UniProtKB-SubCell"/>
</dbReference>
<keyword evidence="4 7" id="KW-1133">Transmembrane helix</keyword>
<dbReference type="OrthoDB" id="9805133at2"/>
<dbReference type="EMBL" id="CP040946">
    <property type="protein sequence ID" value="QDC45290.1"/>
    <property type="molecule type" value="Genomic_DNA"/>
</dbReference>
<comment type="subcellular location">
    <subcellularLocation>
        <location evidence="1">Cell membrane</location>
        <topology evidence="1">Multi-pass membrane protein</topology>
    </subcellularLocation>
    <subcellularLocation>
        <location evidence="6">Membrane</location>
        <topology evidence="6">Multi-pass membrane protein</topology>
    </subcellularLocation>
</comment>
<protein>
    <submittedName>
        <fullName evidence="9">MotA/TolQ/ExbB proton channel family protein</fullName>
    </submittedName>
</protein>
<evidence type="ECO:0000259" key="8">
    <source>
        <dbReference type="Pfam" id="PF01618"/>
    </source>
</evidence>
<accession>A0A5B8CW36</accession>
<evidence type="ECO:0000313" key="9">
    <source>
        <dbReference type="EMBL" id="QDC45290.1"/>
    </source>
</evidence>
<dbReference type="PANTHER" id="PTHR30625">
    <property type="entry name" value="PROTEIN TOLQ"/>
    <property type="match status" value="1"/>
</dbReference>
<reference evidence="10" key="1">
    <citation type="journal article" date="2019" name="ISME J.">
        <title>Evolution in action: habitat transition from sediment to the pelagial leads to genome streamlining in Methylophilaceae.</title>
        <authorList>
            <person name="Salcher M."/>
            <person name="Schaefle D."/>
            <person name="Kaspar M."/>
            <person name="Neuenschwander S.M."/>
            <person name="Ghai R."/>
        </authorList>
    </citation>
    <scope>NUCLEOTIDE SEQUENCE [LARGE SCALE GENOMIC DNA]</scope>
    <source>
        <strain evidence="10">MMS-M-51</strain>
    </source>
</reference>
<keyword evidence="3 7" id="KW-0812">Transmembrane</keyword>
<dbReference type="InterPro" id="IPR002898">
    <property type="entry name" value="MotA_ExbB_proton_chnl"/>
</dbReference>
<dbReference type="PANTHER" id="PTHR30625:SF3">
    <property type="entry name" value="TOL-PAL SYSTEM PROTEIN TOLQ"/>
    <property type="match status" value="1"/>
</dbReference>
<feature type="transmembrane region" description="Helical" evidence="7">
    <location>
        <begin position="119"/>
        <end position="142"/>
    </location>
</feature>
<organism evidence="9 10">
    <name type="scientific">Methylophilus medardicus</name>
    <dbReference type="NCBI Taxonomy" id="2588534"/>
    <lineage>
        <taxon>Bacteria</taxon>
        <taxon>Pseudomonadati</taxon>
        <taxon>Pseudomonadota</taxon>
        <taxon>Betaproteobacteria</taxon>
        <taxon>Nitrosomonadales</taxon>
        <taxon>Methylophilaceae</taxon>
        <taxon>Methylophilus</taxon>
    </lineage>
</organism>
<evidence type="ECO:0000256" key="6">
    <source>
        <dbReference type="RuleBase" id="RU004057"/>
    </source>
</evidence>
<dbReference type="Pfam" id="PF01618">
    <property type="entry name" value="MotA_ExbB"/>
    <property type="match status" value="1"/>
</dbReference>
<dbReference type="GO" id="GO:0017038">
    <property type="term" value="P:protein import"/>
    <property type="evidence" value="ECO:0007669"/>
    <property type="project" value="TreeGrafter"/>
</dbReference>
<dbReference type="Proteomes" id="UP000311008">
    <property type="component" value="Chromosome"/>
</dbReference>
<dbReference type="RefSeq" id="WP_140004611.1">
    <property type="nucleotide sequence ID" value="NZ_CP040946.1"/>
</dbReference>
<evidence type="ECO:0000256" key="3">
    <source>
        <dbReference type="ARBA" id="ARBA00022692"/>
    </source>
</evidence>
<evidence type="ECO:0000256" key="7">
    <source>
        <dbReference type="SAM" id="Phobius"/>
    </source>
</evidence>
<dbReference type="AlphaFoldDB" id="A0A5B8CW36"/>
<evidence type="ECO:0000256" key="4">
    <source>
        <dbReference type="ARBA" id="ARBA00022989"/>
    </source>
</evidence>
<gene>
    <name evidence="9" type="ORF">FIU01_02895</name>
</gene>
<evidence type="ECO:0000256" key="2">
    <source>
        <dbReference type="ARBA" id="ARBA00022475"/>
    </source>
</evidence>
<name>A0A5B8CW36_9PROT</name>
<comment type="similarity">
    <text evidence="6">Belongs to the exbB/tolQ family.</text>
</comment>
<proteinExistence type="inferred from homology"/>
<keyword evidence="2" id="KW-1003">Cell membrane</keyword>
<keyword evidence="6" id="KW-0653">Protein transport</keyword>
<keyword evidence="6" id="KW-0813">Transport</keyword>
<dbReference type="KEGG" id="mmec:FIU01_02895"/>